<sequence>MSGSNTAISRRRLLQGAGAMWLLSVSQVSLAAVSQVVAVRVWPASSYTRVTVESNRQLKYKQFALSNPERVVVDIEDVNLNSVLKGMAAQIRADDPFIKSARVGQFDPQTVRMVFELKQNVKPQLFALAPVAGFKERLVMDLYPANAQDMQDPLLALLEDYNKGDLEKQVPPAQSGPQPVKQGAIVRLSLCLTLATVAKTPVRWGNTKRAKKMWYCK</sequence>
<name>A0A377C2A5_ECOLX</name>
<evidence type="ECO:0000256" key="1">
    <source>
        <dbReference type="ARBA" id="ARBA00022801"/>
    </source>
</evidence>
<evidence type="ECO:0000259" key="2">
    <source>
        <dbReference type="Pfam" id="PF11741"/>
    </source>
</evidence>
<dbReference type="GO" id="GO:0030288">
    <property type="term" value="C:outer membrane-bounded periplasmic space"/>
    <property type="evidence" value="ECO:0007669"/>
    <property type="project" value="TreeGrafter"/>
</dbReference>
<organism evidence="3 4">
    <name type="scientific">Escherichia coli</name>
    <dbReference type="NCBI Taxonomy" id="562"/>
    <lineage>
        <taxon>Bacteria</taxon>
        <taxon>Pseudomonadati</taxon>
        <taxon>Pseudomonadota</taxon>
        <taxon>Gammaproteobacteria</taxon>
        <taxon>Enterobacterales</taxon>
        <taxon>Enterobacteriaceae</taxon>
        <taxon>Escherichia</taxon>
    </lineage>
</organism>
<proteinExistence type="predicted"/>
<dbReference type="GO" id="GO:0008745">
    <property type="term" value="F:N-acetylmuramoyl-L-alanine amidase activity"/>
    <property type="evidence" value="ECO:0007669"/>
    <property type="project" value="UniProtKB-EC"/>
</dbReference>
<dbReference type="EMBL" id="UGEX01000001">
    <property type="protein sequence ID" value="STL82765.1"/>
    <property type="molecule type" value="Genomic_DNA"/>
</dbReference>
<dbReference type="PANTHER" id="PTHR30404:SF0">
    <property type="entry name" value="N-ACETYLMURAMOYL-L-ALANINE AMIDASE AMIC"/>
    <property type="match status" value="1"/>
</dbReference>
<evidence type="ECO:0000313" key="4">
    <source>
        <dbReference type="Proteomes" id="UP000254088"/>
    </source>
</evidence>
<dbReference type="EC" id="3.5.1.28" evidence="3"/>
<keyword evidence="1 3" id="KW-0378">Hydrolase</keyword>
<protein>
    <submittedName>
        <fullName evidence="3">N-acetylmuramoyl-L-alanine amidase</fullName>
        <ecNumber evidence="3">3.5.1.28</ecNumber>
    </submittedName>
</protein>
<reference evidence="3 4" key="1">
    <citation type="submission" date="2018-06" db="EMBL/GenBank/DDBJ databases">
        <authorList>
            <consortium name="Pathogen Informatics"/>
            <person name="Doyle S."/>
        </authorList>
    </citation>
    <scope>NUCLEOTIDE SEQUENCE [LARGE SCALE GENOMIC DNA]</scope>
    <source>
        <strain evidence="3 4">NCTC10429</strain>
    </source>
</reference>
<dbReference type="InterPro" id="IPR021731">
    <property type="entry name" value="AMIN_dom"/>
</dbReference>
<gene>
    <name evidence="3" type="primary">amiC_1</name>
    <name evidence="3" type="ORF">NCTC10429_01687</name>
</gene>
<accession>A0A377C2A5</accession>
<feature type="domain" description="AMIN" evidence="2">
    <location>
        <begin position="38"/>
        <end position="142"/>
    </location>
</feature>
<dbReference type="AlphaFoldDB" id="A0A377C2A5"/>
<dbReference type="PROSITE" id="PS51318">
    <property type="entry name" value="TAT"/>
    <property type="match status" value="1"/>
</dbReference>
<dbReference type="Pfam" id="PF11741">
    <property type="entry name" value="AMIN"/>
    <property type="match status" value="1"/>
</dbReference>
<evidence type="ECO:0000313" key="3">
    <source>
        <dbReference type="EMBL" id="STL82765.1"/>
    </source>
</evidence>
<dbReference type="InterPro" id="IPR006311">
    <property type="entry name" value="TAT_signal"/>
</dbReference>
<dbReference type="FunFam" id="2.60.40.3500:FF:000001">
    <property type="entry name" value="N-acetylmuramoyl-L-alanine amidase"/>
    <property type="match status" value="1"/>
</dbReference>
<dbReference type="Gene3D" id="2.60.40.3500">
    <property type="match status" value="1"/>
</dbReference>
<dbReference type="PANTHER" id="PTHR30404">
    <property type="entry name" value="N-ACETYLMURAMOYL-L-ALANINE AMIDASE"/>
    <property type="match status" value="1"/>
</dbReference>
<dbReference type="InterPro" id="IPR050695">
    <property type="entry name" value="N-acetylmuramoyl_amidase_3"/>
</dbReference>
<dbReference type="Proteomes" id="UP000254088">
    <property type="component" value="Unassembled WGS sequence"/>
</dbReference>